<keyword evidence="4" id="KW-1185">Reference proteome</keyword>
<evidence type="ECO:0000313" key="2">
    <source>
        <dbReference type="EMBL" id="THU76391.1"/>
    </source>
</evidence>
<proteinExistence type="predicted"/>
<dbReference type="EMBL" id="ML179051">
    <property type="protein sequence ID" value="THV05101.1"/>
    <property type="molecule type" value="Genomic_DNA"/>
</dbReference>
<feature type="non-terminal residue" evidence="2">
    <location>
        <position position="312"/>
    </location>
</feature>
<dbReference type="Proteomes" id="UP000297245">
    <property type="component" value="Unassembled WGS sequence"/>
</dbReference>
<accession>A0A4S8KLR0</accession>
<dbReference type="EMBL" id="ML180946">
    <property type="protein sequence ID" value="THU76391.1"/>
    <property type="molecule type" value="Genomic_DNA"/>
</dbReference>
<sequence>PPQDCIMALLEQSEIPVIMISDSGITVRSASFGPYVAISHVWADGLGSTTEKGLPVCQVKRIASLVSRLIPSGAFWIDSLCVPELRRLRKKAIRMMAQTYRQAHTVLVIDAGIIACPPSMPATEKLLRIKTSGWMQRLWTLQEGMLARKLVFQISDEQVEASSFMGGIIDEGFHISSFPGLSITPPFLRGVAESVAFLMQPATDDSVHSLGQVLGYLEGRATSKAEDETIAISGLLGLDPGELYDYELPEDRMRKFLLLAAKIPRGLPFASAPKLAFPGFRWAPNSITSVGTMETNSDVLCTTAGLEGEYTL</sequence>
<dbReference type="OrthoDB" id="2426273at2759"/>
<evidence type="ECO:0000313" key="3">
    <source>
        <dbReference type="EMBL" id="THV05101.1"/>
    </source>
</evidence>
<protein>
    <recommendedName>
        <fullName evidence="1">Heterokaryon incompatibility domain-containing protein</fullName>
    </recommendedName>
</protein>
<gene>
    <name evidence="2" type="ORF">K435DRAFT_614642</name>
    <name evidence="3" type="ORF">K435DRAFT_619067</name>
</gene>
<name>A0A4S8KLR0_DENBC</name>
<feature type="domain" description="Heterokaryon incompatibility" evidence="1">
    <location>
        <begin position="35"/>
        <end position="109"/>
    </location>
</feature>
<feature type="non-terminal residue" evidence="2">
    <location>
        <position position="1"/>
    </location>
</feature>
<dbReference type="InterPro" id="IPR010730">
    <property type="entry name" value="HET"/>
</dbReference>
<reference evidence="2 4" key="1">
    <citation type="journal article" date="2019" name="Nat. Ecol. Evol.">
        <title>Megaphylogeny resolves global patterns of mushroom evolution.</title>
        <authorList>
            <person name="Varga T."/>
            <person name="Krizsan K."/>
            <person name="Foldi C."/>
            <person name="Dima B."/>
            <person name="Sanchez-Garcia M."/>
            <person name="Sanchez-Ramirez S."/>
            <person name="Szollosi G.J."/>
            <person name="Szarkandi J.G."/>
            <person name="Papp V."/>
            <person name="Albert L."/>
            <person name="Andreopoulos W."/>
            <person name="Angelini C."/>
            <person name="Antonin V."/>
            <person name="Barry K.W."/>
            <person name="Bougher N.L."/>
            <person name="Buchanan P."/>
            <person name="Buyck B."/>
            <person name="Bense V."/>
            <person name="Catcheside P."/>
            <person name="Chovatia M."/>
            <person name="Cooper J."/>
            <person name="Damon W."/>
            <person name="Desjardin D."/>
            <person name="Finy P."/>
            <person name="Geml J."/>
            <person name="Haridas S."/>
            <person name="Hughes K."/>
            <person name="Justo A."/>
            <person name="Karasinski D."/>
            <person name="Kautmanova I."/>
            <person name="Kiss B."/>
            <person name="Kocsube S."/>
            <person name="Kotiranta H."/>
            <person name="LaButti K.M."/>
            <person name="Lechner B.E."/>
            <person name="Liimatainen K."/>
            <person name="Lipzen A."/>
            <person name="Lukacs Z."/>
            <person name="Mihaltcheva S."/>
            <person name="Morgado L.N."/>
            <person name="Niskanen T."/>
            <person name="Noordeloos M.E."/>
            <person name="Ohm R.A."/>
            <person name="Ortiz-Santana B."/>
            <person name="Ovrebo C."/>
            <person name="Racz N."/>
            <person name="Riley R."/>
            <person name="Savchenko A."/>
            <person name="Shiryaev A."/>
            <person name="Soop K."/>
            <person name="Spirin V."/>
            <person name="Szebenyi C."/>
            <person name="Tomsovsky M."/>
            <person name="Tulloss R.E."/>
            <person name="Uehling J."/>
            <person name="Grigoriev I.V."/>
            <person name="Vagvolgyi C."/>
            <person name="Papp T."/>
            <person name="Martin F.M."/>
            <person name="Miettinen O."/>
            <person name="Hibbett D.S."/>
            <person name="Nagy L.G."/>
        </authorList>
    </citation>
    <scope>NUCLEOTIDE SEQUENCE [LARGE SCALE GENOMIC DNA]</scope>
    <source>
        <strain evidence="2 4">CBS 962.96</strain>
    </source>
</reference>
<organism evidence="2 4">
    <name type="scientific">Dendrothele bispora (strain CBS 962.96)</name>
    <dbReference type="NCBI Taxonomy" id="1314807"/>
    <lineage>
        <taxon>Eukaryota</taxon>
        <taxon>Fungi</taxon>
        <taxon>Dikarya</taxon>
        <taxon>Basidiomycota</taxon>
        <taxon>Agaricomycotina</taxon>
        <taxon>Agaricomycetes</taxon>
        <taxon>Agaricomycetidae</taxon>
        <taxon>Agaricales</taxon>
        <taxon>Agaricales incertae sedis</taxon>
        <taxon>Dendrothele</taxon>
    </lineage>
</organism>
<dbReference type="Pfam" id="PF06985">
    <property type="entry name" value="HET"/>
    <property type="match status" value="1"/>
</dbReference>
<dbReference type="PANTHER" id="PTHR39596:SF2">
    <property type="entry name" value="HET DOMAIN PROTEIN (AFU_ORTHOLOGUE AFUA_1G17550)-RELATED"/>
    <property type="match status" value="1"/>
</dbReference>
<dbReference type="PANTHER" id="PTHR39596">
    <property type="match status" value="1"/>
</dbReference>
<dbReference type="AlphaFoldDB" id="A0A4S8KLR0"/>
<evidence type="ECO:0000313" key="4">
    <source>
        <dbReference type="Proteomes" id="UP000297245"/>
    </source>
</evidence>
<evidence type="ECO:0000259" key="1">
    <source>
        <dbReference type="Pfam" id="PF06985"/>
    </source>
</evidence>